<dbReference type="Proteomes" id="UP001152607">
    <property type="component" value="Unassembled WGS sequence"/>
</dbReference>
<dbReference type="EMBL" id="CAOQHR010000003">
    <property type="protein sequence ID" value="CAI6331647.1"/>
    <property type="molecule type" value="Genomic_DNA"/>
</dbReference>
<protein>
    <submittedName>
        <fullName evidence="2">Uncharacterized protein</fullName>
    </submittedName>
</protein>
<evidence type="ECO:0000256" key="1">
    <source>
        <dbReference type="SAM" id="Phobius"/>
    </source>
</evidence>
<sequence length="103" mass="11109">MSNRHHRLSAKDLRGDECLVPDKKKTYTNGQARGSQAKHALFWRVSIATSATPAAISGIALVLFPIVPGAGAICPFSTPPASPYPFVCFDDRNMTSKLLGRPL</sequence>
<evidence type="ECO:0000313" key="3">
    <source>
        <dbReference type="Proteomes" id="UP001152607"/>
    </source>
</evidence>
<keyword evidence="1" id="KW-0472">Membrane</keyword>
<feature type="transmembrane region" description="Helical" evidence="1">
    <location>
        <begin position="41"/>
        <end position="67"/>
    </location>
</feature>
<gene>
    <name evidence="2" type="ORF">PDIGIT_LOCUS4672</name>
</gene>
<organism evidence="2 3">
    <name type="scientific">Periconia digitata</name>
    <dbReference type="NCBI Taxonomy" id="1303443"/>
    <lineage>
        <taxon>Eukaryota</taxon>
        <taxon>Fungi</taxon>
        <taxon>Dikarya</taxon>
        <taxon>Ascomycota</taxon>
        <taxon>Pezizomycotina</taxon>
        <taxon>Dothideomycetes</taxon>
        <taxon>Pleosporomycetidae</taxon>
        <taxon>Pleosporales</taxon>
        <taxon>Massarineae</taxon>
        <taxon>Periconiaceae</taxon>
        <taxon>Periconia</taxon>
    </lineage>
</organism>
<keyword evidence="1" id="KW-0812">Transmembrane</keyword>
<comment type="caution">
    <text evidence="2">The sequence shown here is derived from an EMBL/GenBank/DDBJ whole genome shotgun (WGS) entry which is preliminary data.</text>
</comment>
<name>A0A9W4U8G1_9PLEO</name>
<accession>A0A9W4U8G1</accession>
<dbReference type="AlphaFoldDB" id="A0A9W4U8G1"/>
<keyword evidence="3" id="KW-1185">Reference proteome</keyword>
<evidence type="ECO:0000313" key="2">
    <source>
        <dbReference type="EMBL" id="CAI6331647.1"/>
    </source>
</evidence>
<proteinExistence type="predicted"/>
<keyword evidence="1" id="KW-1133">Transmembrane helix</keyword>
<reference evidence="2" key="1">
    <citation type="submission" date="2023-01" db="EMBL/GenBank/DDBJ databases">
        <authorList>
            <person name="Van Ghelder C."/>
            <person name="Rancurel C."/>
        </authorList>
    </citation>
    <scope>NUCLEOTIDE SEQUENCE</scope>
    <source>
        <strain evidence="2">CNCM I-4278</strain>
    </source>
</reference>